<dbReference type="InterPro" id="IPR051849">
    <property type="entry name" value="GAG-degrading_sulfatase"/>
</dbReference>
<dbReference type="SUPFAM" id="SSF53649">
    <property type="entry name" value="Alkaline phosphatase-like"/>
    <property type="match status" value="1"/>
</dbReference>
<organism evidence="2 3">
    <name type="scientific">Maribacter dokdonensis</name>
    <dbReference type="NCBI Taxonomy" id="320912"/>
    <lineage>
        <taxon>Bacteria</taxon>
        <taxon>Pseudomonadati</taxon>
        <taxon>Bacteroidota</taxon>
        <taxon>Flavobacteriia</taxon>
        <taxon>Flavobacteriales</taxon>
        <taxon>Flavobacteriaceae</taxon>
        <taxon>Maribacter</taxon>
    </lineage>
</organism>
<evidence type="ECO:0000259" key="1">
    <source>
        <dbReference type="Pfam" id="PF00884"/>
    </source>
</evidence>
<dbReference type="RefSeq" id="WP_074674471.1">
    <property type="nucleotide sequence ID" value="NZ_FNTB01000001.1"/>
</dbReference>
<name>A0A1H4UGN7_9FLAO</name>
<dbReference type="AlphaFoldDB" id="A0A1H4UGN7"/>
<reference evidence="2 3" key="1">
    <citation type="submission" date="2016-10" db="EMBL/GenBank/DDBJ databases">
        <authorList>
            <person name="de Groot N.N."/>
        </authorList>
    </citation>
    <scope>NUCLEOTIDE SEQUENCE [LARGE SCALE GENOMIC DNA]</scope>
    <source>
        <strain evidence="2 3">MAR_2009_71</strain>
    </source>
</reference>
<dbReference type="OrthoDB" id="9765065at2"/>
<protein>
    <submittedName>
        <fullName evidence="2">Arylsulfatase A</fullName>
    </submittedName>
</protein>
<feature type="domain" description="Sulfatase N-terminal" evidence="1">
    <location>
        <begin position="38"/>
        <end position="371"/>
    </location>
</feature>
<dbReference type="GO" id="GO:0015024">
    <property type="term" value="F:glucuronate-2-sulfatase activity"/>
    <property type="evidence" value="ECO:0007669"/>
    <property type="project" value="TreeGrafter"/>
</dbReference>
<dbReference type="Proteomes" id="UP000183038">
    <property type="component" value="Unassembled WGS sequence"/>
</dbReference>
<dbReference type="EMBL" id="FNTB01000001">
    <property type="protein sequence ID" value="SEC67451.1"/>
    <property type="molecule type" value="Genomic_DNA"/>
</dbReference>
<dbReference type="GO" id="GO:0004065">
    <property type="term" value="F:arylsulfatase activity"/>
    <property type="evidence" value="ECO:0007669"/>
    <property type="project" value="TreeGrafter"/>
</dbReference>
<dbReference type="InterPro" id="IPR000917">
    <property type="entry name" value="Sulfatase_N"/>
</dbReference>
<evidence type="ECO:0000313" key="2">
    <source>
        <dbReference type="EMBL" id="SEC67451.1"/>
    </source>
</evidence>
<dbReference type="PROSITE" id="PS51257">
    <property type="entry name" value="PROKAR_LIPOPROTEIN"/>
    <property type="match status" value="1"/>
</dbReference>
<dbReference type="CDD" id="cd16155">
    <property type="entry name" value="sulfatase_like"/>
    <property type="match status" value="1"/>
</dbReference>
<dbReference type="PANTHER" id="PTHR46615:SF1">
    <property type="entry name" value="ARYLSULFATASE K"/>
    <property type="match status" value="1"/>
</dbReference>
<evidence type="ECO:0000313" key="3">
    <source>
        <dbReference type="Proteomes" id="UP000183038"/>
    </source>
</evidence>
<proteinExistence type="predicted"/>
<dbReference type="PANTHER" id="PTHR46615">
    <property type="entry name" value="ARYLSULFATASE K"/>
    <property type="match status" value="1"/>
</dbReference>
<dbReference type="InterPro" id="IPR017850">
    <property type="entry name" value="Alkaline_phosphatase_core_sf"/>
</dbReference>
<dbReference type="Gene3D" id="3.40.720.10">
    <property type="entry name" value="Alkaline Phosphatase, subunit A"/>
    <property type="match status" value="1"/>
</dbReference>
<dbReference type="Pfam" id="PF00884">
    <property type="entry name" value="Sulfatase"/>
    <property type="match status" value="1"/>
</dbReference>
<gene>
    <name evidence="2" type="ORF">SAMN05192540_3777</name>
</gene>
<accession>A0A1H4UGN7</accession>
<sequence length="495" mass="55805">MNKDRVLSKVIVVFLIAIVGLGCKGKEKNKPVEVKKKPNFLFVLVDDQSPFDFKFYDSTSTLDAPSITKLAKDGLIVDDARHMGAMVGAVCTPSRHMIMSGRTVWSLPSMQGYINPNEPENLEENTIGAIFNRAGYSTMRTCKKGNSYPKANKQFTVVKDATKRGGTEESGSAWHADQVLTYLDGREETADENPFFIYFGLSHPHDIRDGTPELLAKYGATNHTDKKNLPPANENQPPLPENYLNAHPFHHGHLELRDEENVSGVWKNRDEQTVRNEIGREYACSENIDIQLNKVLNKLEAMGELDNTYVIYTSDHGIAVGRHGLMGKQNLYEHSWRVPLIVKGPGIKANQRVKGNIYLTDILPTLCDLAEIEIPETVQGKSFKPILMGEQESLREVMYGVYAGGSKPGMRTVKKGDWKLIKYDVLDGKVRETQLFNLAENPNEYIAEHSKPTEMQNDLAENPKYAAKLAEMEKLLLKEMENYGDPFRLWDQETK</sequence>